<gene>
    <name evidence="9" type="ORF">GCM10023351_04900</name>
</gene>
<keyword evidence="3" id="KW-0813">Transport</keyword>
<name>A0ABP8ZTM4_9MICO</name>
<evidence type="ECO:0000256" key="1">
    <source>
        <dbReference type="ARBA" id="ARBA00004651"/>
    </source>
</evidence>
<dbReference type="EMBL" id="BAABKO010000001">
    <property type="protein sequence ID" value="GAA4765065.1"/>
    <property type="molecule type" value="Genomic_DNA"/>
</dbReference>
<keyword evidence="10" id="KW-1185">Reference proteome</keyword>
<protein>
    <submittedName>
        <fullName evidence="9">AEC family transporter</fullName>
    </submittedName>
</protein>
<feature type="transmembrane region" description="Helical" evidence="8">
    <location>
        <begin position="224"/>
        <end position="247"/>
    </location>
</feature>
<feature type="transmembrane region" description="Helical" evidence="8">
    <location>
        <begin position="285"/>
        <end position="305"/>
    </location>
</feature>
<keyword evidence="6 8" id="KW-1133">Transmembrane helix</keyword>
<dbReference type="InterPro" id="IPR004776">
    <property type="entry name" value="Mem_transp_PIN-like"/>
</dbReference>
<evidence type="ECO:0000256" key="8">
    <source>
        <dbReference type="SAM" id="Phobius"/>
    </source>
</evidence>
<dbReference type="RefSeq" id="WP_345435580.1">
    <property type="nucleotide sequence ID" value="NZ_BAABKO010000001.1"/>
</dbReference>
<evidence type="ECO:0000256" key="3">
    <source>
        <dbReference type="ARBA" id="ARBA00022448"/>
    </source>
</evidence>
<feature type="transmembrane region" description="Helical" evidence="8">
    <location>
        <begin position="253"/>
        <end position="273"/>
    </location>
</feature>
<dbReference type="InterPro" id="IPR038770">
    <property type="entry name" value="Na+/solute_symporter_sf"/>
</dbReference>
<feature type="transmembrane region" description="Helical" evidence="8">
    <location>
        <begin position="95"/>
        <end position="117"/>
    </location>
</feature>
<accession>A0ABP8ZTM4</accession>
<keyword evidence="7 8" id="KW-0472">Membrane</keyword>
<dbReference type="Gene3D" id="1.20.1530.20">
    <property type="match status" value="1"/>
</dbReference>
<feature type="transmembrane region" description="Helical" evidence="8">
    <location>
        <begin position="164"/>
        <end position="186"/>
    </location>
</feature>
<evidence type="ECO:0000256" key="7">
    <source>
        <dbReference type="ARBA" id="ARBA00023136"/>
    </source>
</evidence>
<dbReference type="PANTHER" id="PTHR36838">
    <property type="entry name" value="AUXIN EFFLUX CARRIER FAMILY PROTEIN"/>
    <property type="match status" value="1"/>
</dbReference>
<proteinExistence type="inferred from homology"/>
<keyword evidence="4" id="KW-1003">Cell membrane</keyword>
<evidence type="ECO:0000256" key="4">
    <source>
        <dbReference type="ARBA" id="ARBA00022475"/>
    </source>
</evidence>
<evidence type="ECO:0000256" key="2">
    <source>
        <dbReference type="ARBA" id="ARBA00010145"/>
    </source>
</evidence>
<reference evidence="10" key="1">
    <citation type="journal article" date="2019" name="Int. J. Syst. Evol. Microbiol.">
        <title>The Global Catalogue of Microorganisms (GCM) 10K type strain sequencing project: providing services to taxonomists for standard genome sequencing and annotation.</title>
        <authorList>
            <consortium name="The Broad Institute Genomics Platform"/>
            <consortium name="The Broad Institute Genome Sequencing Center for Infectious Disease"/>
            <person name="Wu L."/>
            <person name="Ma J."/>
        </authorList>
    </citation>
    <scope>NUCLEOTIDE SEQUENCE [LARGE SCALE GENOMIC DNA]</scope>
    <source>
        <strain evidence="10">JCM 18537</strain>
    </source>
</reference>
<evidence type="ECO:0000313" key="9">
    <source>
        <dbReference type="EMBL" id="GAA4765065.1"/>
    </source>
</evidence>
<dbReference type="Proteomes" id="UP001501645">
    <property type="component" value="Unassembled WGS sequence"/>
</dbReference>
<keyword evidence="5 8" id="KW-0812">Transmembrane</keyword>
<feature type="transmembrane region" description="Helical" evidence="8">
    <location>
        <begin position="34"/>
        <end position="53"/>
    </location>
</feature>
<evidence type="ECO:0000313" key="10">
    <source>
        <dbReference type="Proteomes" id="UP001501645"/>
    </source>
</evidence>
<organism evidence="9 10">
    <name type="scientific">Microbacterium gilvum</name>
    <dbReference type="NCBI Taxonomy" id="1336204"/>
    <lineage>
        <taxon>Bacteria</taxon>
        <taxon>Bacillati</taxon>
        <taxon>Actinomycetota</taxon>
        <taxon>Actinomycetes</taxon>
        <taxon>Micrococcales</taxon>
        <taxon>Microbacteriaceae</taxon>
        <taxon>Microbacterium</taxon>
    </lineage>
</organism>
<feature type="transmembrane region" description="Helical" evidence="8">
    <location>
        <begin position="123"/>
        <end position="143"/>
    </location>
</feature>
<dbReference type="PANTHER" id="PTHR36838:SF3">
    <property type="entry name" value="TRANSPORTER AUXIN EFFLUX CARRIER EC FAMILY"/>
    <property type="match status" value="1"/>
</dbReference>
<feature type="transmembrane region" description="Helical" evidence="8">
    <location>
        <begin position="192"/>
        <end position="212"/>
    </location>
</feature>
<evidence type="ECO:0000256" key="5">
    <source>
        <dbReference type="ARBA" id="ARBA00022692"/>
    </source>
</evidence>
<feature type="transmembrane region" description="Helical" evidence="8">
    <location>
        <begin position="59"/>
        <end position="83"/>
    </location>
</feature>
<evidence type="ECO:0000256" key="6">
    <source>
        <dbReference type="ARBA" id="ARBA00022989"/>
    </source>
</evidence>
<feature type="transmembrane region" description="Helical" evidence="8">
    <location>
        <begin position="6"/>
        <end position="22"/>
    </location>
</feature>
<dbReference type="Pfam" id="PF03547">
    <property type="entry name" value="Mem_trans"/>
    <property type="match status" value="1"/>
</dbReference>
<sequence length="306" mass="32224">MIDVLTGFAVVAVAILTGYIVGRIDLLGPQGRYVLSRLCFFVLNPFLLFSVLSESDLSVLFSSLLPASAITAAIVFVVFGLVARLAWRRSWAQTTVGALGAGYVNGNNIGIPIATYVLGNGALAAPILLFQLLVITPVVLAILDASTTSDASFGRIMRRTLRNPMIIGALLGVLVAAFDLDLPAIVMEPVHLLAGGSVPVLLVSFGMSLYGQRVLTQAGTRRDILLATALKLLAMPVVAWALGAFAFRLEGHALLAVVVLAALPSAQNVFNYAQRYGTGEVVARDIVFLTTLGCLPVLFGCALLLG</sequence>
<comment type="subcellular location">
    <subcellularLocation>
        <location evidence="1">Cell membrane</location>
        <topology evidence="1">Multi-pass membrane protein</topology>
    </subcellularLocation>
</comment>
<comment type="caution">
    <text evidence="9">The sequence shown here is derived from an EMBL/GenBank/DDBJ whole genome shotgun (WGS) entry which is preliminary data.</text>
</comment>
<comment type="similarity">
    <text evidence="2">Belongs to the auxin efflux carrier (TC 2.A.69) family.</text>
</comment>